<dbReference type="GO" id="GO:0046556">
    <property type="term" value="F:alpha-L-arabinofuranosidase activity"/>
    <property type="evidence" value="ECO:0007669"/>
    <property type="project" value="TreeGrafter"/>
</dbReference>
<dbReference type="SMART" id="SM01217">
    <property type="entry name" value="Fn3_like"/>
    <property type="match status" value="1"/>
</dbReference>
<keyword evidence="15" id="KW-1185">Reference proteome</keyword>
<dbReference type="EMBL" id="JAPDRK010000019">
    <property type="protein sequence ID" value="KAJ9604281.1"/>
    <property type="molecule type" value="Genomic_DNA"/>
</dbReference>
<dbReference type="InterPro" id="IPR036962">
    <property type="entry name" value="Glyco_hydro_3_N_sf"/>
</dbReference>
<feature type="domain" description="WSC" evidence="13">
    <location>
        <begin position="40"/>
        <end position="133"/>
    </location>
</feature>
<dbReference type="Pfam" id="PF01915">
    <property type="entry name" value="Glyco_hydro_3_C"/>
    <property type="match status" value="2"/>
</dbReference>
<feature type="chain" id="PRO_5041281885" description="xylan 1,4-beta-xylosidase" evidence="12">
    <location>
        <begin position="25"/>
        <end position="877"/>
    </location>
</feature>
<evidence type="ECO:0000313" key="14">
    <source>
        <dbReference type="EMBL" id="KAJ9604281.1"/>
    </source>
</evidence>
<dbReference type="InterPro" id="IPR001764">
    <property type="entry name" value="Glyco_hydro_3_N"/>
</dbReference>
<evidence type="ECO:0000256" key="5">
    <source>
        <dbReference type="ARBA" id="ARBA00022801"/>
    </source>
</evidence>
<evidence type="ECO:0000256" key="1">
    <source>
        <dbReference type="ARBA" id="ARBA00004851"/>
    </source>
</evidence>
<dbReference type="GO" id="GO:0045493">
    <property type="term" value="P:xylan catabolic process"/>
    <property type="evidence" value="ECO:0007669"/>
    <property type="project" value="UniProtKB-KW"/>
</dbReference>
<dbReference type="SUPFAM" id="SSF52279">
    <property type="entry name" value="Beta-D-glucan exohydrolase, C-terminal domain"/>
    <property type="match status" value="1"/>
</dbReference>
<dbReference type="GO" id="GO:0031222">
    <property type="term" value="P:arabinan catabolic process"/>
    <property type="evidence" value="ECO:0007669"/>
    <property type="project" value="TreeGrafter"/>
</dbReference>
<dbReference type="GO" id="GO:0009044">
    <property type="term" value="F:xylan 1,4-beta-xylosidase activity"/>
    <property type="evidence" value="ECO:0007669"/>
    <property type="project" value="UniProtKB-EC"/>
</dbReference>
<evidence type="ECO:0000259" key="13">
    <source>
        <dbReference type="PROSITE" id="PS51212"/>
    </source>
</evidence>
<dbReference type="InterPro" id="IPR036881">
    <property type="entry name" value="Glyco_hydro_3_C_sf"/>
</dbReference>
<keyword evidence="7" id="KW-0119">Carbohydrate metabolism</keyword>
<feature type="signal peptide" evidence="12">
    <location>
        <begin position="1"/>
        <end position="24"/>
    </location>
</feature>
<dbReference type="InterPro" id="IPR026891">
    <property type="entry name" value="Fn3-like"/>
</dbReference>
<comment type="caution">
    <text evidence="14">The sequence shown here is derived from an EMBL/GenBank/DDBJ whole genome shotgun (WGS) entry which is preliminary data.</text>
</comment>
<dbReference type="PANTHER" id="PTHR42721">
    <property type="entry name" value="SUGAR HYDROLASE-RELATED"/>
    <property type="match status" value="1"/>
</dbReference>
<evidence type="ECO:0000256" key="10">
    <source>
        <dbReference type="ARBA" id="ARBA00024574"/>
    </source>
</evidence>
<dbReference type="InterPro" id="IPR017853">
    <property type="entry name" value="GH"/>
</dbReference>
<comment type="catalytic activity">
    <reaction evidence="10">
        <text>Hydrolysis of (1-&gt;4)-beta-D-xylans, to remove successive D-xylose residues from the non-reducing termini.</text>
        <dbReference type="EC" id="3.2.1.37"/>
    </reaction>
</comment>
<organism evidence="14 15">
    <name type="scientific">Cladophialophora chaetospira</name>
    <dbReference type="NCBI Taxonomy" id="386627"/>
    <lineage>
        <taxon>Eukaryota</taxon>
        <taxon>Fungi</taxon>
        <taxon>Dikarya</taxon>
        <taxon>Ascomycota</taxon>
        <taxon>Pezizomycotina</taxon>
        <taxon>Eurotiomycetes</taxon>
        <taxon>Chaetothyriomycetidae</taxon>
        <taxon>Chaetothyriales</taxon>
        <taxon>Herpotrichiellaceae</taxon>
        <taxon>Cladophialophora</taxon>
    </lineage>
</organism>
<evidence type="ECO:0000256" key="3">
    <source>
        <dbReference type="ARBA" id="ARBA00022651"/>
    </source>
</evidence>
<evidence type="ECO:0000256" key="2">
    <source>
        <dbReference type="ARBA" id="ARBA00005336"/>
    </source>
</evidence>
<evidence type="ECO:0000256" key="4">
    <source>
        <dbReference type="ARBA" id="ARBA00022729"/>
    </source>
</evidence>
<dbReference type="InterPro" id="IPR002772">
    <property type="entry name" value="Glyco_hydro_3_C"/>
</dbReference>
<dbReference type="Gene3D" id="3.20.20.300">
    <property type="entry name" value="Glycoside hydrolase, family 3, N-terminal domain"/>
    <property type="match status" value="1"/>
</dbReference>
<name>A0AA39CDH7_9EURO</name>
<evidence type="ECO:0000256" key="6">
    <source>
        <dbReference type="ARBA" id="ARBA00023180"/>
    </source>
</evidence>
<dbReference type="SUPFAM" id="SSF51445">
    <property type="entry name" value="(Trans)glycosidases"/>
    <property type="match status" value="1"/>
</dbReference>
<evidence type="ECO:0000256" key="8">
    <source>
        <dbReference type="ARBA" id="ARBA00023295"/>
    </source>
</evidence>
<evidence type="ECO:0000256" key="11">
    <source>
        <dbReference type="ARBA" id="ARBA00026107"/>
    </source>
</evidence>
<keyword evidence="5" id="KW-0378">Hydrolase</keyword>
<dbReference type="InterPro" id="IPR002889">
    <property type="entry name" value="WSC_carb-bd"/>
</dbReference>
<dbReference type="AlphaFoldDB" id="A0AA39CDH7"/>
<dbReference type="PANTHER" id="PTHR42721:SF3">
    <property type="entry name" value="BETA-D-XYLOSIDASE 5-RELATED"/>
    <property type="match status" value="1"/>
</dbReference>
<keyword evidence="3" id="KW-0858">Xylan degradation</keyword>
<dbReference type="SMART" id="SM00321">
    <property type="entry name" value="WSC"/>
    <property type="match status" value="1"/>
</dbReference>
<evidence type="ECO:0000256" key="7">
    <source>
        <dbReference type="ARBA" id="ARBA00023277"/>
    </source>
</evidence>
<dbReference type="Pfam" id="PF01822">
    <property type="entry name" value="WSC"/>
    <property type="match status" value="1"/>
</dbReference>
<reference evidence="14" key="1">
    <citation type="submission" date="2022-10" db="EMBL/GenBank/DDBJ databases">
        <title>Culturing micro-colonial fungi from biological soil crusts in the Mojave desert and describing Neophaeococcomyces mojavensis, and introducing the new genera and species Taxawa tesnikishii.</title>
        <authorList>
            <person name="Kurbessoian T."/>
            <person name="Stajich J.E."/>
        </authorList>
    </citation>
    <scope>NUCLEOTIDE SEQUENCE</scope>
    <source>
        <strain evidence="14">TK_41</strain>
    </source>
</reference>
<keyword evidence="4 12" id="KW-0732">Signal</keyword>
<sequence length="877" mass="93440">MAGRASTYIAVAAIVLSFVANASSASVCSASGSASLYNATSKYLGCYLDPKVSILGQVKVSTIAMTPQYCANFCGVRGYAYGGVEFGTQCFCGNKPDLTQAIKTGDKNCSSVCATEPSSSCGGGYVMSLYQINSPEGTAPTGLDLPENPPACQTYPLCSQQICNTSLTIAERVTSLVNTMTKDEKILNLVDSAAGSTRLGLPAYEWWSEATHGVGSAPGVQFPQAPGDFSHATSFPAPILTAATFDTELMKAIGTVVGTEGRAFGNYGFSGLDFWATNMKPFRDPRWGRGQETTGEDVFVVQSYIRQYVAGLQGTDLNDKLVISTCKHYAAYDLETGRTGNDYNPDQQDLAEYFLAPFKTCVRDTDVGSVMCSYNAVDGVPTCASQYLLQDILRDYWNFTEDYNYVVSDCSAVTDIWHYHNFTTTEEAAATVALNAGVDLECGSSFLKLNVSLADKHVNITRMDQALTRLYTALFTVGYFDGSQYSNLGWADVATAKSTSLAYQAAVEGMTLLKNNGLLPLSKTAYKSVAVIGPYANATTQMQGDYSGTAPHLISPLMAFRNRTGWTVNYAAGTGINTPQNTSGFAAAMSAAQKSDLIIYSKLSKPLIVAQFGGGQLDDSSLLKNNNVSALVWAGYPSQEGGTALVDLLTGNQSFAGRLPITQYSANYANEVNIFDINLRPNGSYPGRTYKYYTGTPVLPFGYGLHYTNFTFDWMSTLNTTYDIGSLVSAAQAQTGGVLNDQGPVGNVSISVNNTGAYQSDYSGLLFISSPGAGPAPRPVKSLVALSRLHNLAPGAQAQLNLPLTLGSMARANHNGDLTIFPGNYTLALDIDSSLMYSFSLTGSPTVIESLPLPKASYSYAVPVHYQPASNSTHGSG</sequence>
<dbReference type="Pfam" id="PF00933">
    <property type="entry name" value="Glyco_hydro_3"/>
    <property type="match status" value="1"/>
</dbReference>
<evidence type="ECO:0000313" key="15">
    <source>
        <dbReference type="Proteomes" id="UP001172673"/>
    </source>
</evidence>
<evidence type="ECO:0000256" key="12">
    <source>
        <dbReference type="SAM" id="SignalP"/>
    </source>
</evidence>
<gene>
    <name evidence="14" type="ORF">H2200_011115</name>
</gene>
<dbReference type="PROSITE" id="PS51212">
    <property type="entry name" value="WSC"/>
    <property type="match status" value="1"/>
</dbReference>
<keyword evidence="8" id="KW-0326">Glycosidase</keyword>
<accession>A0AA39CDH7</accession>
<evidence type="ECO:0000256" key="9">
    <source>
        <dbReference type="ARBA" id="ARBA00023326"/>
    </source>
</evidence>
<keyword evidence="6" id="KW-0325">Glycoprotein</keyword>
<dbReference type="InterPro" id="IPR044993">
    <property type="entry name" value="BXL"/>
</dbReference>
<keyword evidence="9" id="KW-0624">Polysaccharide degradation</keyword>
<dbReference type="Gene3D" id="3.40.50.1700">
    <property type="entry name" value="Glycoside hydrolase family 3 C-terminal domain"/>
    <property type="match status" value="2"/>
</dbReference>
<comment type="pathway">
    <text evidence="1">Glycan degradation; xylan degradation.</text>
</comment>
<dbReference type="PRINTS" id="PR00133">
    <property type="entry name" value="GLHYDRLASE3"/>
</dbReference>
<comment type="similarity">
    <text evidence="2">Belongs to the glycosyl hydrolase 3 family.</text>
</comment>
<dbReference type="InterPro" id="IPR013783">
    <property type="entry name" value="Ig-like_fold"/>
</dbReference>
<proteinExistence type="inferred from homology"/>
<protein>
    <recommendedName>
        <fullName evidence="11">xylan 1,4-beta-xylosidase</fullName>
        <ecNumber evidence="11">3.2.1.37</ecNumber>
    </recommendedName>
</protein>
<dbReference type="Proteomes" id="UP001172673">
    <property type="component" value="Unassembled WGS sequence"/>
</dbReference>
<dbReference type="EC" id="3.2.1.37" evidence="11"/>
<dbReference type="Gene3D" id="2.60.40.10">
    <property type="entry name" value="Immunoglobulins"/>
    <property type="match status" value="1"/>
</dbReference>